<sequence length="241" mass="26754">MASGTAVRMEKDAGRVVVDGGDVRLSFARDKHHGVRKQDQTYTVELIVKEVDSSIDALQHLLETLLRATEALKNKRKTVKSGNVETLLSLFKTALETEPPEKGLRGLVEEERLAQARANLVEEGWLTAREIAQLAGFSALNPSAQPSKWKRAGRIFSVYKKGVGEVFPRYALDENLRPLPVMKAILDILTEVKTPWGMAEWFATSNDLLAGRMPQEMLLRYPANVIQAAEAEAGRMRDGAE</sequence>
<comment type="caution">
    <text evidence="1">The sequence shown here is derived from an EMBL/GenBank/DDBJ whole genome shotgun (WGS) entry which is preliminary data.</text>
</comment>
<organism evidence="1 2">
    <name type="scientific">Klebsiella pneumoniae</name>
    <dbReference type="NCBI Taxonomy" id="573"/>
    <lineage>
        <taxon>Bacteria</taxon>
        <taxon>Pseudomonadati</taxon>
        <taxon>Pseudomonadota</taxon>
        <taxon>Gammaproteobacteria</taxon>
        <taxon>Enterobacterales</taxon>
        <taxon>Enterobacteriaceae</taxon>
        <taxon>Klebsiella/Raoultella group</taxon>
        <taxon>Klebsiella</taxon>
        <taxon>Klebsiella pneumoniae complex</taxon>
    </lineage>
</organism>
<dbReference type="AlphaFoldDB" id="A0AAW9UUJ4"/>
<accession>A0AAW9UUJ4</accession>
<evidence type="ECO:0000313" key="1">
    <source>
        <dbReference type="EMBL" id="MSS31193.1"/>
    </source>
</evidence>
<dbReference type="Proteomes" id="UP000468995">
    <property type="component" value="Unassembled WGS sequence"/>
</dbReference>
<proteinExistence type="predicted"/>
<evidence type="ECO:0000313" key="2">
    <source>
        <dbReference type="Proteomes" id="UP000468995"/>
    </source>
</evidence>
<evidence type="ECO:0008006" key="3">
    <source>
        <dbReference type="Google" id="ProtNLM"/>
    </source>
</evidence>
<dbReference type="EMBL" id="VINI01000007">
    <property type="protein sequence ID" value="MSS31193.1"/>
    <property type="molecule type" value="Genomic_DNA"/>
</dbReference>
<reference evidence="1 2" key="1">
    <citation type="submission" date="2019-07" db="EMBL/GenBank/DDBJ databases">
        <title>Genome sequence of OXA-232-producing Klebsiella pneumoniae ST23 from septicemic neonate.</title>
        <authorList>
            <person name="Mukherjee S."/>
            <person name="Naha S."/>
            <person name="Bhadury P."/>
            <person name="Basu S."/>
        </authorList>
    </citation>
    <scope>NUCLEOTIDE SEQUENCE [LARGE SCALE GENOMIC DNA]</scope>
    <source>
        <strain evidence="1 2">EN5275</strain>
    </source>
</reference>
<name>A0AAW9UUJ4_KLEPN</name>
<dbReference type="RefSeq" id="WP_012737257.1">
    <property type="nucleotide sequence ID" value="NZ_CABWTK010000032.1"/>
</dbReference>
<gene>
    <name evidence="1" type="ORF">FME62_10405</name>
</gene>
<protein>
    <recommendedName>
        <fullName evidence="3">DUF2384 domain-containing protein</fullName>
    </recommendedName>
</protein>